<reference evidence="1" key="1">
    <citation type="journal article" date="2015" name="Genome Biol. Evol.">
        <title>Organellar Genomes of White Spruce (Picea glauca): Assembly and Annotation.</title>
        <authorList>
            <person name="Jackman S.D."/>
            <person name="Warren R.L."/>
            <person name="Gibb E.A."/>
            <person name="Vandervalk B.P."/>
            <person name="Mohamadi H."/>
            <person name="Chu J."/>
            <person name="Raymond A."/>
            <person name="Pleasance S."/>
            <person name="Coope R."/>
            <person name="Wildung M.R."/>
            <person name="Ritland C.E."/>
            <person name="Bousquet J."/>
            <person name="Jones S.J."/>
            <person name="Bohlmann J."/>
            <person name="Birol I."/>
        </authorList>
    </citation>
    <scope>NUCLEOTIDE SEQUENCE [LARGE SCALE GENOMIC DNA]</scope>
    <source>
        <tissue evidence="1">Flushing bud</tissue>
    </source>
</reference>
<dbReference type="EMBL" id="LKAM01000002">
    <property type="protein sequence ID" value="KUM49827.1"/>
    <property type="molecule type" value="Genomic_DNA"/>
</dbReference>
<gene>
    <name evidence="1" type="ORF">ABT39_MTgene3054</name>
</gene>
<sequence length="90" mass="10254">MILSLIIGNWNSPISEICFSRSITICSSNGLLRSIYWSYYYCAPRERVWIRYGTRSDVTLTRPGNGPEGTAAWVMSASRRKANFELQQQG</sequence>
<geneLocation type="mitochondrion" evidence="1"/>
<evidence type="ECO:0000313" key="1">
    <source>
        <dbReference type="EMBL" id="KUM49827.1"/>
    </source>
</evidence>
<protein>
    <submittedName>
        <fullName evidence="1">Uncharacterized protein</fullName>
    </submittedName>
</protein>
<dbReference type="AlphaFoldDB" id="A0A101M2R3"/>
<proteinExistence type="predicted"/>
<accession>A0A101M2R3</accession>
<organism evidence="1">
    <name type="scientific">Picea glauca</name>
    <name type="common">White spruce</name>
    <name type="synonym">Pinus glauca</name>
    <dbReference type="NCBI Taxonomy" id="3330"/>
    <lineage>
        <taxon>Eukaryota</taxon>
        <taxon>Viridiplantae</taxon>
        <taxon>Streptophyta</taxon>
        <taxon>Embryophyta</taxon>
        <taxon>Tracheophyta</taxon>
        <taxon>Spermatophyta</taxon>
        <taxon>Pinopsida</taxon>
        <taxon>Pinidae</taxon>
        <taxon>Conifers I</taxon>
        <taxon>Pinales</taxon>
        <taxon>Pinaceae</taxon>
        <taxon>Picea</taxon>
    </lineage>
</organism>
<name>A0A101M2R3_PICGL</name>
<keyword evidence="1" id="KW-0496">Mitochondrion</keyword>
<comment type="caution">
    <text evidence="1">The sequence shown here is derived from an EMBL/GenBank/DDBJ whole genome shotgun (WGS) entry which is preliminary data.</text>
</comment>